<dbReference type="Proteomes" id="UP000663864">
    <property type="component" value="Unassembled WGS sequence"/>
</dbReference>
<protein>
    <submittedName>
        <fullName evidence="1">Uncharacterized protein</fullName>
    </submittedName>
</protein>
<evidence type="ECO:0000313" key="2">
    <source>
        <dbReference type="Proteomes" id="UP000663864"/>
    </source>
</evidence>
<organism evidence="1 2">
    <name type="scientific">Rotaria sordida</name>
    <dbReference type="NCBI Taxonomy" id="392033"/>
    <lineage>
        <taxon>Eukaryota</taxon>
        <taxon>Metazoa</taxon>
        <taxon>Spiralia</taxon>
        <taxon>Gnathifera</taxon>
        <taxon>Rotifera</taxon>
        <taxon>Eurotatoria</taxon>
        <taxon>Bdelloidea</taxon>
        <taxon>Philodinida</taxon>
        <taxon>Philodinidae</taxon>
        <taxon>Rotaria</taxon>
    </lineage>
</organism>
<proteinExistence type="predicted"/>
<accession>A0A814PX10</accession>
<name>A0A814PX10_9BILA</name>
<dbReference type="EMBL" id="CAJNOT010000930">
    <property type="protein sequence ID" value="CAF1111692.1"/>
    <property type="molecule type" value="Genomic_DNA"/>
</dbReference>
<comment type="caution">
    <text evidence="1">The sequence shown here is derived from an EMBL/GenBank/DDBJ whole genome shotgun (WGS) entry which is preliminary data.</text>
</comment>
<evidence type="ECO:0000313" key="1">
    <source>
        <dbReference type="EMBL" id="CAF1111692.1"/>
    </source>
</evidence>
<reference evidence="1" key="1">
    <citation type="submission" date="2021-02" db="EMBL/GenBank/DDBJ databases">
        <authorList>
            <person name="Nowell W R."/>
        </authorList>
    </citation>
    <scope>NUCLEOTIDE SEQUENCE</scope>
</reference>
<gene>
    <name evidence="1" type="ORF">ZHD862_LOCUS18151</name>
</gene>
<sequence length="1038" mass="116634">MEYEGALKLGRISIGNRLHPVTVYQPANKMTFCTNCWLIGHTRATCSVRERKCRICLMVYDQDHTNTCSGKPLCAQCGQDHHSLDPKCEFIQQYRKKLNLEVKQAVNDGIINRKSIQVHQQHQFQIVGTTYDIDFPALSNYNNNIKSKENKVSPDIKSQRTTTNNTFSNDIIINMLHKMNNDLKQDMKSMKDMIVKKLDEQVMLNAKNIQLHQVSLCTINTALMKLIKNVLYPLIDIIPDAHVQVRKQISTALSDLEGPLRIHAEQVRINFNADYNSSTTRSMILSTNGPNNKEVVAPSSSSSNTPILIEEMEKSTREWYESSSLDQTLSLWESDNTNCRPSNLSTYSIPLNICAYNVKGCKNRATEFSNSASSKPALTLDEFFNYTEFSSLTLSLDDGQSILIQTRHHIWDRNVNEEHLHLQTLRGENRKLITTQETRFKPQWKVVIKASHFNGGTITWSPVDPYTNSSSVVITIIQSYSWVLSKVDCKTDVPISTSSRSTENRNLTCLANCLNQGNYSDYPIDILTDCVSSSSSMNVMTSQRSKNVTLDTGAYFSIAYQFANWRSLDNSISGSWSIVCGIDLRRRPDGIFNTPPVSNVASPQYVIVNRTTQIKIPVSDVNREDDVRCRWSQNPGSHSVDECAGVCYSNLMPSGTNLSNCVLTFTATTANTWYAVALQIEDFLNTTSTTAMSSVPVQFLINVLPLPSCSALPVILPLTDCLVVQPNISVNFTLYAINYCNTTQTIIADISLTKQISGMNNSGLFNSSTNESLSYITLTWTPTSNQIGLQQFCAIAYTNENVQSDEYCAIFNVTSSNSLCLTSTTATARRRRQRYTNQDKIKRREPLSIMSKDIRTKPFSLVQNQSNTKGRTLSPPLHNQAESVLISANNNKKIQSIRVAKLFQVEKPLEQRNFSAYRWGSNEAICTAKKSLKLPSSDISVYSSSTISILANTKQPEQTNPNIRSNIFSASNDIQLINDICNINNGQRKTSNNSHANHERKRPTTISTATVHKVNKKKKSKKKSNQINCKFYLNEITN</sequence>
<dbReference type="AlphaFoldDB" id="A0A814PX10"/>